<keyword evidence="1" id="KW-1133">Transmembrane helix</keyword>
<dbReference type="PANTHER" id="PTHR31286">
    <property type="entry name" value="GLYCINE-RICH CELL WALL STRUCTURAL PROTEIN 1.8-LIKE"/>
    <property type="match status" value="1"/>
</dbReference>
<name>A0ABD0VG80_DENTH</name>
<dbReference type="Pfam" id="PF14111">
    <property type="entry name" value="DUF4283"/>
    <property type="match status" value="1"/>
</dbReference>
<dbReference type="AlphaFoldDB" id="A0ABD0VG80"/>
<dbReference type="Pfam" id="PF13456">
    <property type="entry name" value="RVT_3"/>
    <property type="match status" value="1"/>
</dbReference>
<evidence type="ECO:0000259" key="3">
    <source>
        <dbReference type="Pfam" id="PF14111"/>
    </source>
</evidence>
<feature type="domain" description="RNase H type-1" evidence="2">
    <location>
        <begin position="624"/>
        <end position="732"/>
    </location>
</feature>
<dbReference type="EMBL" id="JANQDX010000005">
    <property type="protein sequence ID" value="KAL0924030.1"/>
    <property type="molecule type" value="Genomic_DNA"/>
</dbReference>
<dbReference type="InterPro" id="IPR025558">
    <property type="entry name" value="DUF4283"/>
</dbReference>
<dbReference type="PANTHER" id="PTHR31286:SF179">
    <property type="entry name" value="RNASE H TYPE-1 DOMAIN-CONTAINING PROTEIN"/>
    <property type="match status" value="1"/>
</dbReference>
<sequence length="836" mass="92073">MDFMLVNKSCTINDSHESYNCDQVLANQVGLNRELSRTEVLNSEEVDRSQMSRQVAPVVQVLEEGALDQGVLVVDLPLSTERSGIDSDDKLMLNDHYHAMFLPIPKMRFCNLNMTTPSSSVPIVSSLMAGSSRSFKDVLSGSSNPGSKLSFVTSSFRGCPALLFDDSTVSKLAAPFALTLVGKFLLRRPNIDIIRNFFLNLKLSGSFHVGLLDPRHISIQLSNDLDYSWIFSRRSYYIQGCQMCLLKWTLDFDVRAESPIALVWISFPNLRLHFFNSQVLFGMESIFGRPLQTDQAIASISRPSVARKHPSEIWLGSELNGYFQKIEFENLPNFCSHCKMHGHCVDDCYRLHPNLRKGNEKSTPVLPAAPLDVQANPLGSELGMLLPETCQGSIPNSDKLNNSCNPPLVSPNSVFDDSRLFKGSDNLAKDTCNVNVDELMVITTDYNRNFSSPLFSSPDMDLLVPKIISGSKKVVVVVTAPKKLLADQGAALQDGVEQTGYASGLINGALDPVGFLDPGAKAVVLEEGELDQGILVVDMPISNEQSGMLHDNNLFVNDHYLTDAFTDNDENFKNCSFASEGLGITGTDIVKGVRHPKPIVWMKPPVNYFKLNVDVATIDSVMDCGGLIWDSNGYYILGFARPILNYDVIIGINQAIIYGLRLCSSLDMTNIVVEVCSIFADQAFTMNDNYMDTFPKVFYLRRDIKNLVNAMKCSFSVVNTNGNACASTLAKWGSTLVSLIHIPMVALPFLVKGLIELDKIGMPYVSFCLLWLLSILRSSCFFGVFWLVFVLLAGFSVVVSAVVLCLVAMVSVGVLVGWGPVTWLVGGFRAVGSSER</sequence>
<reference evidence="4 5" key="1">
    <citation type="journal article" date="2024" name="Plant Biotechnol. J.">
        <title>Dendrobium thyrsiflorum genome and its molecular insights into genes involved in important horticultural traits.</title>
        <authorList>
            <person name="Chen B."/>
            <person name="Wang J.Y."/>
            <person name="Zheng P.J."/>
            <person name="Li K.L."/>
            <person name="Liang Y.M."/>
            <person name="Chen X.F."/>
            <person name="Zhang C."/>
            <person name="Zhao X."/>
            <person name="He X."/>
            <person name="Zhang G.Q."/>
            <person name="Liu Z.J."/>
            <person name="Xu Q."/>
        </authorList>
    </citation>
    <scope>NUCLEOTIDE SEQUENCE [LARGE SCALE GENOMIC DNA]</scope>
    <source>
        <strain evidence="4">GZMU011</strain>
    </source>
</reference>
<feature type="transmembrane region" description="Helical" evidence="1">
    <location>
        <begin position="801"/>
        <end position="826"/>
    </location>
</feature>
<keyword evidence="1" id="KW-0472">Membrane</keyword>
<keyword evidence="5" id="KW-1185">Reference proteome</keyword>
<comment type="caution">
    <text evidence="4">The sequence shown here is derived from an EMBL/GenBank/DDBJ whole genome shotgun (WGS) entry which is preliminary data.</text>
</comment>
<proteinExistence type="predicted"/>
<feature type="domain" description="DUF4283" evidence="3">
    <location>
        <begin position="178"/>
        <end position="254"/>
    </location>
</feature>
<evidence type="ECO:0000313" key="4">
    <source>
        <dbReference type="EMBL" id="KAL0924030.1"/>
    </source>
</evidence>
<evidence type="ECO:0000259" key="2">
    <source>
        <dbReference type="Pfam" id="PF13456"/>
    </source>
</evidence>
<protein>
    <recommendedName>
        <fullName evidence="6">DUF4283 domain-containing protein</fullName>
    </recommendedName>
</protein>
<accession>A0ABD0VG80</accession>
<evidence type="ECO:0008006" key="6">
    <source>
        <dbReference type="Google" id="ProtNLM"/>
    </source>
</evidence>
<evidence type="ECO:0000313" key="5">
    <source>
        <dbReference type="Proteomes" id="UP001552299"/>
    </source>
</evidence>
<dbReference type="InterPro" id="IPR044730">
    <property type="entry name" value="RNase_H-like_dom_plant"/>
</dbReference>
<feature type="transmembrane region" description="Helical" evidence="1">
    <location>
        <begin position="767"/>
        <end position="795"/>
    </location>
</feature>
<gene>
    <name evidence="4" type="ORF">M5K25_004832</name>
</gene>
<evidence type="ECO:0000256" key="1">
    <source>
        <dbReference type="SAM" id="Phobius"/>
    </source>
</evidence>
<keyword evidence="1" id="KW-0812">Transmembrane</keyword>
<dbReference type="InterPro" id="IPR002156">
    <property type="entry name" value="RNaseH_domain"/>
</dbReference>
<dbReference type="Proteomes" id="UP001552299">
    <property type="component" value="Unassembled WGS sequence"/>
</dbReference>
<organism evidence="4 5">
    <name type="scientific">Dendrobium thyrsiflorum</name>
    <name type="common">Pinecone-like raceme dendrobium</name>
    <name type="synonym">Orchid</name>
    <dbReference type="NCBI Taxonomy" id="117978"/>
    <lineage>
        <taxon>Eukaryota</taxon>
        <taxon>Viridiplantae</taxon>
        <taxon>Streptophyta</taxon>
        <taxon>Embryophyta</taxon>
        <taxon>Tracheophyta</taxon>
        <taxon>Spermatophyta</taxon>
        <taxon>Magnoliopsida</taxon>
        <taxon>Liliopsida</taxon>
        <taxon>Asparagales</taxon>
        <taxon>Orchidaceae</taxon>
        <taxon>Epidendroideae</taxon>
        <taxon>Malaxideae</taxon>
        <taxon>Dendrobiinae</taxon>
        <taxon>Dendrobium</taxon>
    </lineage>
</organism>
<dbReference type="InterPro" id="IPR040256">
    <property type="entry name" value="At4g02000-like"/>
</dbReference>
<dbReference type="CDD" id="cd06222">
    <property type="entry name" value="RNase_H_like"/>
    <property type="match status" value="1"/>
</dbReference>